<feature type="domain" description="SEFIR" evidence="10">
    <location>
        <begin position="101"/>
        <end position="249"/>
    </location>
</feature>
<keyword evidence="7" id="KW-0325">Glycoprotein</keyword>
<dbReference type="PANTHER" id="PTHR15583">
    <property type="entry name" value="INTERLEUKIN-17 RECEPTOR"/>
    <property type="match status" value="1"/>
</dbReference>
<evidence type="ECO:0000313" key="12">
    <source>
        <dbReference type="RefSeq" id="XP_006819523.1"/>
    </source>
</evidence>
<dbReference type="InterPro" id="IPR013568">
    <property type="entry name" value="SEFIR_dom"/>
</dbReference>
<gene>
    <name evidence="12" type="primary">LOC102807939</name>
</gene>
<keyword evidence="5 9" id="KW-0472">Membrane</keyword>
<feature type="compositionally biased region" description="Basic and acidic residues" evidence="8">
    <location>
        <begin position="484"/>
        <end position="494"/>
    </location>
</feature>
<evidence type="ECO:0000256" key="8">
    <source>
        <dbReference type="SAM" id="MobiDB-lite"/>
    </source>
</evidence>
<feature type="compositionally biased region" description="Low complexity" evidence="8">
    <location>
        <begin position="449"/>
        <end position="470"/>
    </location>
</feature>
<feature type="region of interest" description="Disordered" evidence="8">
    <location>
        <begin position="393"/>
        <end position="494"/>
    </location>
</feature>
<dbReference type="Proteomes" id="UP000694865">
    <property type="component" value="Unplaced"/>
</dbReference>
<dbReference type="GeneID" id="102807939"/>
<keyword evidence="4 9" id="KW-1133">Transmembrane helix</keyword>
<evidence type="ECO:0000256" key="4">
    <source>
        <dbReference type="ARBA" id="ARBA00022989"/>
    </source>
</evidence>
<feature type="non-terminal residue" evidence="12">
    <location>
        <position position="1"/>
    </location>
</feature>
<dbReference type="InterPro" id="IPR039465">
    <property type="entry name" value="IL-17_rcpt-like"/>
</dbReference>
<keyword evidence="11" id="KW-1185">Reference proteome</keyword>
<proteinExistence type="predicted"/>
<keyword evidence="2 9" id="KW-0812">Transmembrane</keyword>
<evidence type="ECO:0000259" key="10">
    <source>
        <dbReference type="PROSITE" id="PS51534"/>
    </source>
</evidence>
<dbReference type="RefSeq" id="XP_006819523.1">
    <property type="nucleotide sequence ID" value="XM_006819460.1"/>
</dbReference>
<evidence type="ECO:0000256" key="2">
    <source>
        <dbReference type="ARBA" id="ARBA00022692"/>
    </source>
</evidence>
<evidence type="ECO:0000256" key="1">
    <source>
        <dbReference type="ARBA" id="ARBA00004479"/>
    </source>
</evidence>
<evidence type="ECO:0000256" key="9">
    <source>
        <dbReference type="SAM" id="Phobius"/>
    </source>
</evidence>
<keyword evidence="3" id="KW-0732">Signal</keyword>
<evidence type="ECO:0000313" key="11">
    <source>
        <dbReference type="Proteomes" id="UP000694865"/>
    </source>
</evidence>
<evidence type="ECO:0000256" key="7">
    <source>
        <dbReference type="ARBA" id="ARBA00023180"/>
    </source>
</evidence>
<reference evidence="12" key="1">
    <citation type="submission" date="2025-08" db="UniProtKB">
        <authorList>
            <consortium name="RefSeq"/>
        </authorList>
    </citation>
    <scope>IDENTIFICATION</scope>
    <source>
        <tissue evidence="12">Testes</tissue>
    </source>
</reference>
<accession>A0ABM0MHN2</accession>
<protein>
    <submittedName>
        <fullName evidence="12">Uncharacterized protein LOC102807939</fullName>
    </submittedName>
</protein>
<dbReference type="PANTHER" id="PTHR15583:SF7">
    <property type="entry name" value="INTERLEUKIN CYTOKINE RECEPTOR-RELATED PROTEIN 2"/>
    <property type="match status" value="1"/>
</dbReference>
<dbReference type="PROSITE" id="PS51534">
    <property type="entry name" value="SEFIR"/>
    <property type="match status" value="1"/>
</dbReference>
<evidence type="ECO:0000256" key="6">
    <source>
        <dbReference type="ARBA" id="ARBA00023170"/>
    </source>
</evidence>
<sequence>DFCYVNNCSPGDCLLNGTTGYTCNCTEDYFFDGIQCAKMDDPGITIGSIIAMVVGILLGVILIIFAIAYLGYWKSTTRKGIISGSELNLTGIVVARDEPQNPKVLVLYTADCELHNRLIHEFALFLRDQFGCIVKCKLWDTAAVANSVSDWIFEALREVDKVVVVASTGTLKVWEERDTVQEIGNVANSIFKNVMVIISNDLREQQRCNKFASVYFQIHPYSEHRDIPDPLKHVGKCFKLSGPGWKEMKDLYLFLCDLSEASSTGGYRTIENRCSSEEGRKFRGTLAKMKEYVLSNPDWYEQCQQEDNSLETVFPISSPFEYIPAHYESLTELSNEEEEDPDSKYQQLQFETCMLGSGPKSAESGNTFHSYHTDDPMEESAGTYQQHGMMIQSKGESHPPYLTGHHVEPTVLSTPCEDDNDSNFSSDFALRQNMANSPTDNHSEHSDYSSQNANASSESNRQSSSSTSSSGLGEELNDVNCNKKLQDVEKPIFV</sequence>
<comment type="subcellular location">
    <subcellularLocation>
        <location evidence="1">Membrane</location>
        <topology evidence="1">Single-pass type I membrane protein</topology>
    </subcellularLocation>
</comment>
<dbReference type="Gene3D" id="3.40.50.11530">
    <property type="match status" value="1"/>
</dbReference>
<keyword evidence="6" id="KW-0675">Receptor</keyword>
<evidence type="ECO:0000256" key="5">
    <source>
        <dbReference type="ARBA" id="ARBA00023136"/>
    </source>
</evidence>
<feature type="transmembrane region" description="Helical" evidence="9">
    <location>
        <begin position="49"/>
        <end position="72"/>
    </location>
</feature>
<organism evidence="11 12">
    <name type="scientific">Saccoglossus kowalevskii</name>
    <name type="common">Acorn worm</name>
    <dbReference type="NCBI Taxonomy" id="10224"/>
    <lineage>
        <taxon>Eukaryota</taxon>
        <taxon>Metazoa</taxon>
        <taxon>Hemichordata</taxon>
        <taxon>Enteropneusta</taxon>
        <taxon>Harrimaniidae</taxon>
        <taxon>Saccoglossus</taxon>
    </lineage>
</organism>
<dbReference type="Pfam" id="PF08357">
    <property type="entry name" value="SEFIR"/>
    <property type="match status" value="1"/>
</dbReference>
<name>A0ABM0MHN2_SACKO</name>
<evidence type="ECO:0000256" key="3">
    <source>
        <dbReference type="ARBA" id="ARBA00022729"/>
    </source>
</evidence>